<comment type="subcellular location">
    <subcellularLocation>
        <location evidence="1">Membrane</location>
        <topology evidence="1">Single-pass membrane protein</topology>
    </subcellularLocation>
</comment>
<feature type="chain" id="PRO_5042821955" description="Malectin-like domain-containing protein" evidence="6">
    <location>
        <begin position="20"/>
        <end position="206"/>
    </location>
</feature>
<comment type="caution">
    <text evidence="8">The sequence shown here is derived from an EMBL/GenBank/DDBJ whole genome shotgun (WGS) entry which is preliminary data.</text>
</comment>
<evidence type="ECO:0000256" key="5">
    <source>
        <dbReference type="ARBA" id="ARBA00023136"/>
    </source>
</evidence>
<dbReference type="GO" id="GO:0016020">
    <property type="term" value="C:membrane"/>
    <property type="evidence" value="ECO:0007669"/>
    <property type="project" value="UniProtKB-SubCell"/>
</dbReference>
<dbReference type="Proteomes" id="UP001346149">
    <property type="component" value="Unassembled WGS sequence"/>
</dbReference>
<dbReference type="EMBL" id="JAXQNO010000002">
    <property type="protein sequence ID" value="KAK4802099.1"/>
    <property type="molecule type" value="Genomic_DNA"/>
</dbReference>
<evidence type="ECO:0000256" key="2">
    <source>
        <dbReference type="ARBA" id="ARBA00022692"/>
    </source>
</evidence>
<evidence type="ECO:0000259" key="7">
    <source>
        <dbReference type="Pfam" id="PF12819"/>
    </source>
</evidence>
<dbReference type="PANTHER" id="PTHR45631">
    <property type="entry name" value="OS07G0107800 PROTEIN-RELATED"/>
    <property type="match status" value="1"/>
</dbReference>
<gene>
    <name evidence="8" type="ORF">SAY86_000302</name>
</gene>
<dbReference type="AlphaFoldDB" id="A0AAN7RDU2"/>
<accession>A0AAN7RDU2</accession>
<keyword evidence="2" id="KW-0812">Transmembrane</keyword>
<evidence type="ECO:0000313" key="8">
    <source>
        <dbReference type="EMBL" id="KAK4802099.1"/>
    </source>
</evidence>
<reference evidence="8 9" key="1">
    <citation type="journal article" date="2023" name="Hortic Res">
        <title>Pangenome of water caltrop reveals structural variations and asymmetric subgenome divergence after allopolyploidization.</title>
        <authorList>
            <person name="Zhang X."/>
            <person name="Chen Y."/>
            <person name="Wang L."/>
            <person name="Yuan Y."/>
            <person name="Fang M."/>
            <person name="Shi L."/>
            <person name="Lu R."/>
            <person name="Comes H.P."/>
            <person name="Ma Y."/>
            <person name="Chen Y."/>
            <person name="Huang G."/>
            <person name="Zhou Y."/>
            <person name="Zheng Z."/>
            <person name="Qiu Y."/>
        </authorList>
    </citation>
    <scope>NUCLEOTIDE SEQUENCE [LARGE SCALE GENOMIC DNA]</scope>
    <source>
        <strain evidence="8">F231</strain>
    </source>
</reference>
<evidence type="ECO:0000256" key="3">
    <source>
        <dbReference type="ARBA" id="ARBA00022729"/>
    </source>
</evidence>
<evidence type="ECO:0000313" key="9">
    <source>
        <dbReference type="Proteomes" id="UP001346149"/>
    </source>
</evidence>
<keyword evidence="9" id="KW-1185">Reference proteome</keyword>
<evidence type="ECO:0000256" key="6">
    <source>
        <dbReference type="SAM" id="SignalP"/>
    </source>
</evidence>
<dbReference type="PANTHER" id="PTHR45631:SF206">
    <property type="entry name" value="PROTEIN KINASE DOMAIN-CONTAINING PROTEIN"/>
    <property type="match status" value="1"/>
</dbReference>
<keyword evidence="3 6" id="KW-0732">Signal</keyword>
<feature type="domain" description="Malectin-like" evidence="7">
    <location>
        <begin position="28"/>
        <end position="189"/>
    </location>
</feature>
<evidence type="ECO:0000256" key="1">
    <source>
        <dbReference type="ARBA" id="ARBA00004167"/>
    </source>
</evidence>
<protein>
    <recommendedName>
        <fullName evidence="7">Malectin-like domain-containing protein</fullName>
    </recommendedName>
</protein>
<evidence type="ECO:0000256" key="4">
    <source>
        <dbReference type="ARBA" id="ARBA00022989"/>
    </source>
</evidence>
<dbReference type="Pfam" id="PF12819">
    <property type="entry name" value="Malectin_like"/>
    <property type="match status" value="1"/>
</dbReference>
<feature type="signal peptide" evidence="6">
    <location>
        <begin position="1"/>
        <end position="19"/>
    </location>
</feature>
<dbReference type="InterPro" id="IPR024788">
    <property type="entry name" value="Malectin-like_Carb-bd_dom"/>
</dbReference>
<name>A0AAN7RDU2_TRANT</name>
<keyword evidence="5" id="KW-0472">Membrane</keyword>
<keyword evidence="4" id="KW-1133">Transmembrane helix</keyword>
<sequence>MKILLVVLLCICLDPLIQAQDNPGFINIDCGADNATGSHVGISYETDEGFIHSGQKGKVSPEYNNQTSLQLRTLRSFPDGKRNCYTLRPNQGSSNRYLIRASFFYGNHDGLSQTPIFGLYIDVKYWTTVAWNDTVDEVVYTISRDYVYVCLVNKGSGIPYISALELRILDNYTYNTMSLAVEKIWRLNVDVLSSIQHSYFFPFSHF</sequence>
<proteinExistence type="predicted"/>
<organism evidence="8 9">
    <name type="scientific">Trapa natans</name>
    <name type="common">Water chestnut</name>
    <dbReference type="NCBI Taxonomy" id="22666"/>
    <lineage>
        <taxon>Eukaryota</taxon>
        <taxon>Viridiplantae</taxon>
        <taxon>Streptophyta</taxon>
        <taxon>Embryophyta</taxon>
        <taxon>Tracheophyta</taxon>
        <taxon>Spermatophyta</taxon>
        <taxon>Magnoliopsida</taxon>
        <taxon>eudicotyledons</taxon>
        <taxon>Gunneridae</taxon>
        <taxon>Pentapetalae</taxon>
        <taxon>rosids</taxon>
        <taxon>malvids</taxon>
        <taxon>Myrtales</taxon>
        <taxon>Lythraceae</taxon>
        <taxon>Trapa</taxon>
    </lineage>
</organism>